<evidence type="ECO:0000256" key="1">
    <source>
        <dbReference type="SAM" id="MobiDB-lite"/>
    </source>
</evidence>
<feature type="compositionally biased region" description="Polar residues" evidence="1">
    <location>
        <begin position="44"/>
        <end position="56"/>
    </location>
</feature>
<reference evidence="2 3" key="1">
    <citation type="submission" date="2019-08" db="EMBL/GenBank/DDBJ databases">
        <title>Actinomadura sp. nov. CYP1-5 isolated from mountain soil.</title>
        <authorList>
            <person name="Songsumanus A."/>
            <person name="Kuncharoen N."/>
            <person name="Kudo T."/>
            <person name="Yuki M."/>
            <person name="Igarashi Y."/>
            <person name="Tanasupawat S."/>
        </authorList>
    </citation>
    <scope>NUCLEOTIDE SEQUENCE [LARGE SCALE GENOMIC DNA]</scope>
    <source>
        <strain evidence="2 3">GKU157</strain>
    </source>
</reference>
<dbReference type="Proteomes" id="UP000322634">
    <property type="component" value="Unassembled WGS sequence"/>
</dbReference>
<keyword evidence="3" id="KW-1185">Reference proteome</keyword>
<dbReference type="Gene3D" id="3.30.1310.10">
    <property type="entry name" value="Nucleoid-associated protein YbaB-like domain"/>
    <property type="match status" value="1"/>
</dbReference>
<organism evidence="2 3">
    <name type="scientific">Actinomadura syzygii</name>
    <dbReference type="NCBI Taxonomy" id="1427538"/>
    <lineage>
        <taxon>Bacteria</taxon>
        <taxon>Bacillati</taxon>
        <taxon>Actinomycetota</taxon>
        <taxon>Actinomycetes</taxon>
        <taxon>Streptosporangiales</taxon>
        <taxon>Thermomonosporaceae</taxon>
        <taxon>Actinomadura</taxon>
    </lineage>
</organism>
<sequence length="333" mass="36492">MTTRRNSLKKQLNEEAPLAPKDQYEARERLRAGTIRAEPEEQDAASQDAPTSQDLDTSGLALPGISPIPIPIPASPSPSVDKPVDAEWLDMGMGSNPPAPMPQPDDSAETGDDAANAADVEEFETHMEDLRSRADSMYGELVEKRISYTDPTDTITVTADGFGEIIDIQFAVDRALDARQINLALTRSLSEMKALAEAALPDMAGAFNLPTEASVLQRLDDISVDAYVDLDDARSQLIEQHAMETLVKIRDLKPAQENRTIEERIGRGLGNLKMTVAGDPVQVEIKKEAIRDVTLERLAEAILAALGSAGERTAEIREAEVREIQRRYGRLMY</sequence>
<dbReference type="AlphaFoldDB" id="A0A5D0UMT7"/>
<accession>A0A5D0UMT7</accession>
<evidence type="ECO:0000313" key="3">
    <source>
        <dbReference type="Proteomes" id="UP000322634"/>
    </source>
</evidence>
<dbReference type="EMBL" id="VSFF01000001">
    <property type="protein sequence ID" value="TYC18449.1"/>
    <property type="molecule type" value="Genomic_DNA"/>
</dbReference>
<proteinExistence type="predicted"/>
<feature type="compositionally biased region" description="Basic and acidic residues" evidence="1">
    <location>
        <begin position="22"/>
        <end position="31"/>
    </location>
</feature>
<evidence type="ECO:0000313" key="2">
    <source>
        <dbReference type="EMBL" id="TYC18449.1"/>
    </source>
</evidence>
<name>A0A5D0UMT7_9ACTN</name>
<dbReference type="InterPro" id="IPR036894">
    <property type="entry name" value="YbaB-like_sf"/>
</dbReference>
<comment type="caution">
    <text evidence="2">The sequence shown here is derived from an EMBL/GenBank/DDBJ whole genome shotgun (WGS) entry which is preliminary data.</text>
</comment>
<protein>
    <recommendedName>
        <fullName evidence="4">YbaB/EbfC family nucleoid-associated protein</fullName>
    </recommendedName>
</protein>
<feature type="compositionally biased region" description="Pro residues" evidence="1">
    <location>
        <begin position="66"/>
        <end position="76"/>
    </location>
</feature>
<gene>
    <name evidence="2" type="ORF">FXF65_01415</name>
</gene>
<dbReference type="RefSeq" id="WP_148347682.1">
    <property type="nucleotide sequence ID" value="NZ_JBHSBF010000019.1"/>
</dbReference>
<evidence type="ECO:0008006" key="4">
    <source>
        <dbReference type="Google" id="ProtNLM"/>
    </source>
</evidence>
<feature type="region of interest" description="Disordered" evidence="1">
    <location>
        <begin position="1"/>
        <end position="113"/>
    </location>
</feature>